<dbReference type="InterPro" id="IPR021760">
    <property type="entry name" value="RepC_C"/>
</dbReference>
<dbReference type="InterPro" id="IPR005090">
    <property type="entry name" value="RepC_N"/>
</dbReference>
<dbReference type="Pfam" id="PF03428">
    <property type="entry name" value="RP-C"/>
    <property type="match status" value="1"/>
</dbReference>
<name>A0AAX3AGS7_9RHOB</name>
<organism evidence="4 5">
    <name type="scientific">Sulfitobacter pontiacus</name>
    <dbReference type="NCBI Taxonomy" id="60137"/>
    <lineage>
        <taxon>Bacteria</taxon>
        <taxon>Pseudomonadati</taxon>
        <taxon>Pseudomonadota</taxon>
        <taxon>Alphaproteobacteria</taxon>
        <taxon>Rhodobacterales</taxon>
        <taxon>Roseobacteraceae</taxon>
        <taxon>Sulfitobacter</taxon>
    </lineage>
</organism>
<proteinExistence type="predicted"/>
<feature type="region of interest" description="Disordered" evidence="1">
    <location>
        <begin position="236"/>
        <end position="258"/>
    </location>
</feature>
<dbReference type="Proteomes" id="UP000830781">
    <property type="component" value="Plasmid pDSM110277_e"/>
</dbReference>
<sequence length="367" mass="40831">MGKAFRTLVGRPVDDRAANPSGPDKWQLLDQLTQAAETYELSHRTLTVLQALLTFLPTRHIPSGPAGIVFASNQRLSERLHGMPESTLRRHLAQLLRAGIVSRHDSPNRKRFAHSRGGKITAAFGFDLSPMVHQADAISLAATEAQARQEELLALRDEVLMLRAMLMQETGHEEQLAEVAKLLRRKAEKAELCEMTAALKNLLKTGLEQASKTEEMSTAYAQNERHIQDSDIIHFDSEGQGTFTPERPHPAESKEAEKDQSVCLGQVLSTCKEHQSFFPEPLRNWADVERISDKIALMLGIDQPVMIDAKRIMGREAAAITVLCMLEKANAIRSPGAYLRRLTQMARDGAFSLKPMLMALANREIVS</sequence>
<dbReference type="RefSeq" id="WP_243252258.1">
    <property type="nucleotide sequence ID" value="NZ_CP084964.1"/>
</dbReference>
<evidence type="ECO:0000313" key="5">
    <source>
        <dbReference type="Proteomes" id="UP000830781"/>
    </source>
</evidence>
<dbReference type="InterPro" id="IPR047611">
    <property type="entry name" value="RepABC_RepC"/>
</dbReference>
<keyword evidence="4" id="KW-0614">Plasmid</keyword>
<keyword evidence="5" id="KW-1185">Reference proteome</keyword>
<dbReference type="InterPro" id="IPR011991">
    <property type="entry name" value="ArsR-like_HTH"/>
</dbReference>
<feature type="domain" description="Plasmid replication protein C N-terminal" evidence="2">
    <location>
        <begin position="20"/>
        <end position="166"/>
    </location>
</feature>
<dbReference type="CDD" id="cd00090">
    <property type="entry name" value="HTH_ARSR"/>
    <property type="match status" value="1"/>
</dbReference>
<dbReference type="SUPFAM" id="SSF46785">
    <property type="entry name" value="Winged helix' DNA-binding domain"/>
    <property type="match status" value="1"/>
</dbReference>
<evidence type="ECO:0000259" key="3">
    <source>
        <dbReference type="Pfam" id="PF11800"/>
    </source>
</evidence>
<dbReference type="InterPro" id="IPR036390">
    <property type="entry name" value="WH_DNA-bd_sf"/>
</dbReference>
<gene>
    <name evidence="4" type="primary">repC-8</name>
    <name evidence="4" type="ORF">DSM110277_03731</name>
</gene>
<feature type="domain" description="Plasmid replication protein C C-terminal" evidence="3">
    <location>
        <begin position="264"/>
        <end position="362"/>
    </location>
</feature>
<reference evidence="5" key="1">
    <citation type="journal article" date="2022" name="Microorganisms">
        <title>Beyond the ABCs#Discovery of Three New Plasmid Types in Rhodobacterales (RepQ, RepY, RepW).</title>
        <authorList>
            <person name="Freese H.M."/>
            <person name="Ringel V."/>
            <person name="Overmann J."/>
            <person name="Petersen J."/>
        </authorList>
    </citation>
    <scope>NUCLEOTIDE SEQUENCE [LARGE SCALE GENOMIC DNA]</scope>
    <source>
        <strain evidence="5">DSM 110277</strain>
        <plasmid evidence="5">pDSM110277_e</plasmid>
    </source>
</reference>
<evidence type="ECO:0000313" key="4">
    <source>
        <dbReference type="EMBL" id="UOA25277.1"/>
    </source>
</evidence>
<dbReference type="NCBIfam" id="NF040974">
    <property type="entry name" value="RepABC_RepC"/>
    <property type="match status" value="1"/>
</dbReference>
<evidence type="ECO:0000259" key="2">
    <source>
        <dbReference type="Pfam" id="PF03428"/>
    </source>
</evidence>
<evidence type="ECO:0000256" key="1">
    <source>
        <dbReference type="SAM" id="MobiDB-lite"/>
    </source>
</evidence>
<dbReference type="Pfam" id="PF11800">
    <property type="entry name" value="RP-C_C"/>
    <property type="match status" value="1"/>
</dbReference>
<dbReference type="EMBL" id="CP084964">
    <property type="protein sequence ID" value="UOA25277.1"/>
    <property type="molecule type" value="Genomic_DNA"/>
</dbReference>
<feature type="compositionally biased region" description="Basic and acidic residues" evidence="1">
    <location>
        <begin position="246"/>
        <end position="258"/>
    </location>
</feature>
<protein>
    <submittedName>
        <fullName evidence="4">Plasmid replication protein RepC-8</fullName>
    </submittedName>
</protein>
<geneLocation type="plasmid" evidence="4 5">
    <name>pDSM110277_e</name>
</geneLocation>
<dbReference type="GO" id="GO:0006355">
    <property type="term" value="P:regulation of DNA-templated transcription"/>
    <property type="evidence" value="ECO:0007669"/>
    <property type="project" value="UniProtKB-ARBA"/>
</dbReference>
<dbReference type="AlphaFoldDB" id="A0AAX3AGS7"/>
<accession>A0AAX3AGS7</accession>